<comment type="similarity">
    <text evidence="2 4">Belongs to the thiolase-like superfamily. Beta-ketoacyl-ACP synthases family.</text>
</comment>
<evidence type="ECO:0000259" key="5">
    <source>
        <dbReference type="PROSITE" id="PS52004"/>
    </source>
</evidence>
<gene>
    <name evidence="6" type="ORF">XBW1_3737</name>
</gene>
<sequence length="431" mass="47382">MDKNLPYDPLCISLYSAITPLGNKLEDIYFNLKNNISGVKPIKKFDHHSLNSSYAGIPDEGNKLLQWPKKKHFRNGELFYAEKAAIELSRQIRLTDYYSANEIGCIIGTDEPAMDIEQCIEFTKKLPLNATRENRIKAAIEHFKVSELFDLDCGAILKSIHNIIPYTGTSFAHLGLCSASTQSIGLAMRAIQRGQIKAAITGGVSAKVTPLNVARLEGMGVITTDNRYTGSQLSRPFDRNRSGFVLAEGAVLFVIEKESAVRARQGIPLVRLLGYGGSLCAENIVAPHHDELEMRLSMERALKDAKIAKSHIDFVSAHGTSTIQNDLHESRAISRVFGEHQPAIIATKSNHGHLIATAGAMEILTVIVAFQHNFLPGILNLDEPDPQLPEHISLVRQHTYMPLHYAIKNSFGMGGSAASLVLGNPNIIENN</sequence>
<dbReference type="GO" id="GO:0006633">
    <property type="term" value="P:fatty acid biosynthetic process"/>
    <property type="evidence" value="ECO:0007669"/>
    <property type="project" value="TreeGrafter"/>
</dbReference>
<dbReference type="Proteomes" id="UP000032930">
    <property type="component" value="Chromosome"/>
</dbReference>
<keyword evidence="3 4" id="KW-0808">Transferase</keyword>
<dbReference type="CDD" id="cd00834">
    <property type="entry name" value="KAS_I_II"/>
    <property type="match status" value="1"/>
</dbReference>
<accession>A0A0B6XE67</accession>
<dbReference type="Pfam" id="PF02801">
    <property type="entry name" value="Ketoacyl-synt_C"/>
    <property type="match status" value="1"/>
</dbReference>
<evidence type="ECO:0000313" key="6">
    <source>
        <dbReference type="EMBL" id="CDM91093.1"/>
    </source>
</evidence>
<evidence type="ECO:0000256" key="2">
    <source>
        <dbReference type="ARBA" id="ARBA00008467"/>
    </source>
</evidence>
<evidence type="ECO:0000256" key="3">
    <source>
        <dbReference type="ARBA" id="ARBA00022679"/>
    </source>
</evidence>
<evidence type="ECO:0000256" key="1">
    <source>
        <dbReference type="ARBA" id="ARBA00005194"/>
    </source>
</evidence>
<evidence type="ECO:0000313" key="7">
    <source>
        <dbReference type="Proteomes" id="UP000032930"/>
    </source>
</evidence>
<dbReference type="SMART" id="SM00825">
    <property type="entry name" value="PKS_KS"/>
    <property type="match status" value="1"/>
</dbReference>
<comment type="pathway">
    <text evidence="1">Lipid metabolism; fatty acid biosynthesis.</text>
</comment>
<reference evidence="6 7" key="1">
    <citation type="submission" date="2014-02" db="EMBL/GenBank/DDBJ databases">
        <authorList>
            <person name="Genoscope - CEA"/>
        </authorList>
    </citation>
    <scope>NUCLEOTIDE SEQUENCE [LARGE SCALE GENOMIC DNA]</scope>
    <source>
        <strain evidence="6 7">CS03</strain>
    </source>
</reference>
<dbReference type="EMBL" id="FO818637">
    <property type="protein sequence ID" value="CDM91093.1"/>
    <property type="molecule type" value="Genomic_DNA"/>
</dbReference>
<organism evidence="6 7">
    <name type="scientific">Xenorhabdus bovienii</name>
    <name type="common">Xenorhabdus nematophila subsp. bovienii</name>
    <dbReference type="NCBI Taxonomy" id="40576"/>
    <lineage>
        <taxon>Bacteria</taxon>
        <taxon>Pseudomonadati</taxon>
        <taxon>Pseudomonadota</taxon>
        <taxon>Gammaproteobacteria</taxon>
        <taxon>Enterobacterales</taxon>
        <taxon>Morganellaceae</taxon>
        <taxon>Xenorhabdus</taxon>
    </lineage>
</organism>
<dbReference type="GO" id="GO:0004315">
    <property type="term" value="F:3-oxoacyl-[acyl-carrier-protein] synthase activity"/>
    <property type="evidence" value="ECO:0007669"/>
    <property type="project" value="TreeGrafter"/>
</dbReference>
<dbReference type="InterPro" id="IPR000794">
    <property type="entry name" value="Beta-ketoacyl_synthase"/>
</dbReference>
<dbReference type="InterPro" id="IPR016039">
    <property type="entry name" value="Thiolase-like"/>
</dbReference>
<evidence type="ECO:0000256" key="4">
    <source>
        <dbReference type="RuleBase" id="RU003694"/>
    </source>
</evidence>
<dbReference type="AlphaFoldDB" id="A0A0B6XE67"/>
<dbReference type="PANTHER" id="PTHR11712">
    <property type="entry name" value="POLYKETIDE SYNTHASE-RELATED"/>
    <property type="match status" value="1"/>
</dbReference>
<dbReference type="InterPro" id="IPR014030">
    <property type="entry name" value="Ketoacyl_synth_N"/>
</dbReference>
<dbReference type="InterPro" id="IPR014031">
    <property type="entry name" value="Ketoacyl_synth_C"/>
</dbReference>
<dbReference type="InterPro" id="IPR020841">
    <property type="entry name" value="PKS_Beta-ketoAc_synthase_dom"/>
</dbReference>
<name>A0A0B6XE67_XENBV</name>
<dbReference type="KEGG" id="xbv:XBW1_3737"/>
<dbReference type="RefSeq" id="WP_046337365.1">
    <property type="nucleotide sequence ID" value="NZ_CAWMEF010000001.1"/>
</dbReference>
<feature type="domain" description="Ketosynthase family 3 (KS3)" evidence="5">
    <location>
        <begin position="7"/>
        <end position="424"/>
    </location>
</feature>
<dbReference type="Pfam" id="PF00109">
    <property type="entry name" value="ketoacyl-synt"/>
    <property type="match status" value="1"/>
</dbReference>
<protein>
    <submittedName>
        <fullName evidence="6">Beta-ketoacyl synthase</fullName>
    </submittedName>
</protein>
<proteinExistence type="inferred from homology"/>
<dbReference type="PANTHER" id="PTHR11712:SF336">
    <property type="entry name" value="3-OXOACYL-[ACYL-CARRIER-PROTEIN] SYNTHASE, MITOCHONDRIAL"/>
    <property type="match status" value="1"/>
</dbReference>
<dbReference type="Gene3D" id="3.40.47.10">
    <property type="match status" value="1"/>
</dbReference>
<dbReference type="SUPFAM" id="SSF53901">
    <property type="entry name" value="Thiolase-like"/>
    <property type="match status" value="2"/>
</dbReference>
<dbReference type="PROSITE" id="PS52004">
    <property type="entry name" value="KS3_2"/>
    <property type="match status" value="1"/>
</dbReference>